<sequence>MTPINYQSLALGNEAKKVNLYDLSTSTGQIIDKKVTINSTLYNMSRYTSLIIFMSFFNIGCHQGDNKNQNETYIHNNGRDTITVVLNLVNEVFQGSYKKNSPGGVVVTGDISGNVKGDTLLGSLYYTPYRGRNKQRKAFALLKQNNDYIIGNGSGYIYMGIPYFAPETLTFNGQILKGVESDQTK</sequence>
<gene>
    <name evidence="1" type="ORF">CLV99_4349</name>
</gene>
<dbReference type="EMBL" id="SNYV01000018">
    <property type="protein sequence ID" value="TDQ73911.1"/>
    <property type="molecule type" value="Genomic_DNA"/>
</dbReference>
<proteinExistence type="predicted"/>
<dbReference type="AlphaFoldDB" id="A0A4R6W8M3"/>
<reference evidence="1 2" key="1">
    <citation type="submission" date="2019-03" db="EMBL/GenBank/DDBJ databases">
        <title>Genomic Encyclopedia of Archaeal and Bacterial Type Strains, Phase II (KMG-II): from individual species to whole genera.</title>
        <authorList>
            <person name="Goeker M."/>
        </authorList>
    </citation>
    <scope>NUCLEOTIDE SEQUENCE [LARGE SCALE GENOMIC DNA]</scope>
    <source>
        <strain evidence="1 2">DSM 28353</strain>
    </source>
</reference>
<name>A0A4R6W8M3_9SPHI</name>
<dbReference type="Proteomes" id="UP000295292">
    <property type="component" value="Unassembled WGS sequence"/>
</dbReference>
<keyword evidence="2" id="KW-1185">Reference proteome</keyword>
<accession>A0A4R6W8M3</accession>
<comment type="caution">
    <text evidence="1">The sequence shown here is derived from an EMBL/GenBank/DDBJ whole genome shotgun (WGS) entry which is preliminary data.</text>
</comment>
<organism evidence="1 2">
    <name type="scientific">Sphingobacterium yanglingense</name>
    <dbReference type="NCBI Taxonomy" id="1437280"/>
    <lineage>
        <taxon>Bacteria</taxon>
        <taxon>Pseudomonadati</taxon>
        <taxon>Bacteroidota</taxon>
        <taxon>Sphingobacteriia</taxon>
        <taxon>Sphingobacteriales</taxon>
        <taxon>Sphingobacteriaceae</taxon>
        <taxon>Sphingobacterium</taxon>
    </lineage>
</organism>
<evidence type="ECO:0000313" key="2">
    <source>
        <dbReference type="Proteomes" id="UP000295292"/>
    </source>
</evidence>
<protein>
    <submittedName>
        <fullName evidence="1">Uncharacterized protein</fullName>
    </submittedName>
</protein>
<evidence type="ECO:0000313" key="1">
    <source>
        <dbReference type="EMBL" id="TDQ73911.1"/>
    </source>
</evidence>